<feature type="compositionally biased region" description="Basic and acidic residues" evidence="1">
    <location>
        <begin position="194"/>
        <end position="204"/>
    </location>
</feature>
<dbReference type="GeneID" id="19300202"/>
<gene>
    <name evidence="2" type="ORF">GLOTRDRAFT_116586</name>
</gene>
<feature type="compositionally biased region" description="Basic and acidic residues" evidence="1">
    <location>
        <begin position="56"/>
        <end position="78"/>
    </location>
</feature>
<feature type="compositionally biased region" description="Basic and acidic residues" evidence="1">
    <location>
        <begin position="141"/>
        <end position="186"/>
    </location>
</feature>
<proteinExistence type="predicted"/>
<sequence>MAPWDKLNELKEALAGDDYKTEIPAGHEKKQDEVRAEIQGEEHKIREAQESGGWSDKIKNVLDGGEAKRKKEEEEERLRIEKEKELAREKVEAERGVAGKIQDVFDGGRHKRELEEAEFQRLEAEAKAAAKEQGLSHHIKKVLEGSDERESKLQEINKSQRDKTKEEEESKPHLTDKIHDTIERLSPRPTPPPEPEHFSDKVKNLWEQATPGEKERQERHYKEREDTEEGLRDKIQAKLRGEEKKPQTDRGWLASKLNEMTGGGVPSEEKEDKLDKTIDFFQEHILHQGDQSNESVLEQMKDEQISDGLRTAYKAVTGHELPVKDKPH</sequence>
<feature type="compositionally biased region" description="Basic and acidic residues" evidence="1">
    <location>
        <begin position="212"/>
        <end position="248"/>
    </location>
</feature>
<dbReference type="OMA" id="HEQQNPP"/>
<dbReference type="PANTHER" id="PTHR40462:SF1">
    <property type="entry name" value="EXPRESSED PROTEIN"/>
    <property type="match status" value="1"/>
</dbReference>
<dbReference type="RefSeq" id="XP_007867065.1">
    <property type="nucleotide sequence ID" value="XM_007868874.1"/>
</dbReference>
<feature type="region of interest" description="Disordered" evidence="1">
    <location>
        <begin position="125"/>
        <end position="271"/>
    </location>
</feature>
<name>S7Q483_GLOTA</name>
<organism evidence="2 3">
    <name type="scientific">Gloeophyllum trabeum (strain ATCC 11539 / FP-39264 / Madison 617)</name>
    <name type="common">Brown rot fungus</name>
    <dbReference type="NCBI Taxonomy" id="670483"/>
    <lineage>
        <taxon>Eukaryota</taxon>
        <taxon>Fungi</taxon>
        <taxon>Dikarya</taxon>
        <taxon>Basidiomycota</taxon>
        <taxon>Agaricomycotina</taxon>
        <taxon>Agaricomycetes</taxon>
        <taxon>Gloeophyllales</taxon>
        <taxon>Gloeophyllaceae</taxon>
        <taxon>Gloeophyllum</taxon>
    </lineage>
</organism>
<evidence type="ECO:0000313" key="3">
    <source>
        <dbReference type="Proteomes" id="UP000030669"/>
    </source>
</evidence>
<dbReference type="AlphaFoldDB" id="S7Q483"/>
<dbReference type="KEGG" id="gtr:GLOTRDRAFT_116586"/>
<dbReference type="Proteomes" id="UP000030669">
    <property type="component" value="Unassembled WGS sequence"/>
</dbReference>
<feature type="compositionally biased region" description="Basic and acidic residues" evidence="1">
    <location>
        <begin position="16"/>
        <end position="49"/>
    </location>
</feature>
<dbReference type="OrthoDB" id="3050608at2759"/>
<reference evidence="2 3" key="1">
    <citation type="journal article" date="2012" name="Science">
        <title>The Paleozoic origin of enzymatic lignin decomposition reconstructed from 31 fungal genomes.</title>
        <authorList>
            <person name="Floudas D."/>
            <person name="Binder M."/>
            <person name="Riley R."/>
            <person name="Barry K."/>
            <person name="Blanchette R.A."/>
            <person name="Henrissat B."/>
            <person name="Martinez A.T."/>
            <person name="Otillar R."/>
            <person name="Spatafora J.W."/>
            <person name="Yadav J.S."/>
            <person name="Aerts A."/>
            <person name="Benoit I."/>
            <person name="Boyd A."/>
            <person name="Carlson A."/>
            <person name="Copeland A."/>
            <person name="Coutinho P.M."/>
            <person name="de Vries R.P."/>
            <person name="Ferreira P."/>
            <person name="Findley K."/>
            <person name="Foster B."/>
            <person name="Gaskell J."/>
            <person name="Glotzer D."/>
            <person name="Gorecki P."/>
            <person name="Heitman J."/>
            <person name="Hesse C."/>
            <person name="Hori C."/>
            <person name="Igarashi K."/>
            <person name="Jurgens J.A."/>
            <person name="Kallen N."/>
            <person name="Kersten P."/>
            <person name="Kohler A."/>
            <person name="Kuees U."/>
            <person name="Kumar T.K.A."/>
            <person name="Kuo A."/>
            <person name="LaButti K."/>
            <person name="Larrondo L.F."/>
            <person name="Lindquist E."/>
            <person name="Ling A."/>
            <person name="Lombard V."/>
            <person name="Lucas S."/>
            <person name="Lundell T."/>
            <person name="Martin R."/>
            <person name="McLaughlin D.J."/>
            <person name="Morgenstern I."/>
            <person name="Morin E."/>
            <person name="Murat C."/>
            <person name="Nagy L.G."/>
            <person name="Nolan M."/>
            <person name="Ohm R.A."/>
            <person name="Patyshakuliyeva A."/>
            <person name="Rokas A."/>
            <person name="Ruiz-Duenas F.J."/>
            <person name="Sabat G."/>
            <person name="Salamov A."/>
            <person name="Samejima M."/>
            <person name="Schmutz J."/>
            <person name="Slot J.C."/>
            <person name="St John F."/>
            <person name="Stenlid J."/>
            <person name="Sun H."/>
            <person name="Sun S."/>
            <person name="Syed K."/>
            <person name="Tsang A."/>
            <person name="Wiebenga A."/>
            <person name="Young D."/>
            <person name="Pisabarro A."/>
            <person name="Eastwood D.C."/>
            <person name="Martin F."/>
            <person name="Cullen D."/>
            <person name="Grigoriev I.V."/>
            <person name="Hibbett D.S."/>
        </authorList>
    </citation>
    <scope>NUCLEOTIDE SEQUENCE [LARGE SCALE GENOMIC DNA]</scope>
    <source>
        <strain evidence="2 3">ATCC 11539</strain>
    </source>
</reference>
<evidence type="ECO:0000313" key="2">
    <source>
        <dbReference type="EMBL" id="EPQ54826.1"/>
    </source>
</evidence>
<accession>S7Q483</accession>
<dbReference type="HOGENOM" id="CLU_847450_0_0_1"/>
<dbReference type="eggNOG" id="ENOG502S9RM">
    <property type="taxonomic scope" value="Eukaryota"/>
</dbReference>
<dbReference type="PANTHER" id="PTHR40462">
    <property type="entry name" value="CHROMOSOME 1, WHOLE GENOME SHOTGUN SEQUENCE"/>
    <property type="match status" value="1"/>
</dbReference>
<protein>
    <submittedName>
        <fullName evidence="2">Uncharacterized protein</fullName>
    </submittedName>
</protein>
<keyword evidence="3" id="KW-1185">Reference proteome</keyword>
<evidence type="ECO:0000256" key="1">
    <source>
        <dbReference type="SAM" id="MobiDB-lite"/>
    </source>
</evidence>
<dbReference type="EMBL" id="KB469303">
    <property type="protein sequence ID" value="EPQ54826.1"/>
    <property type="molecule type" value="Genomic_DNA"/>
</dbReference>
<feature type="region of interest" description="Disordered" evidence="1">
    <location>
        <begin position="16"/>
        <end position="78"/>
    </location>
</feature>